<evidence type="ECO:0000313" key="3">
    <source>
        <dbReference type="Proteomes" id="UP000318693"/>
    </source>
</evidence>
<evidence type="ECO:0000313" key="2">
    <source>
        <dbReference type="EMBL" id="TRW45674.1"/>
    </source>
</evidence>
<dbReference type="PROSITE" id="PS51819">
    <property type="entry name" value="VOC"/>
    <property type="match status" value="1"/>
</dbReference>
<dbReference type="InterPro" id="IPR029068">
    <property type="entry name" value="Glyas_Bleomycin-R_OHBP_Dase"/>
</dbReference>
<dbReference type="Pfam" id="PF00903">
    <property type="entry name" value="Glyoxalase"/>
    <property type="match status" value="1"/>
</dbReference>
<name>A0A552WSH9_9MICO</name>
<dbReference type="InterPro" id="IPR037523">
    <property type="entry name" value="VOC_core"/>
</dbReference>
<sequence>MALEQATVASAVISVADLDRSVDFYRDVFECEVSLREGEAALMLAPGGFQLYLIEKGSRAQHPSGGIGVQYLMWAIDSPAGLAGLEQSLHARDRHTHAHTRGGVRFVESQDPDGIRLVIAQPSPDERPRSMLDLLLYL</sequence>
<reference evidence="2 3" key="1">
    <citation type="submission" date="2019-07" db="EMBL/GenBank/DDBJ databases">
        <title>Georgenia wutianyii sp. nov. and Georgenia *** sp. nov. isolated from plateau pika (Ochotona curzoniae) in the Qinghai-Tibet plateau of China.</title>
        <authorList>
            <person name="Tian Z."/>
        </authorList>
    </citation>
    <scope>NUCLEOTIDE SEQUENCE [LARGE SCALE GENOMIC DNA]</scope>
    <source>
        <strain evidence="2 3">Z446</strain>
    </source>
</reference>
<dbReference type="SUPFAM" id="SSF54593">
    <property type="entry name" value="Glyoxalase/Bleomycin resistance protein/Dihydroxybiphenyl dioxygenase"/>
    <property type="match status" value="1"/>
</dbReference>
<dbReference type="AlphaFoldDB" id="A0A552WSH9"/>
<keyword evidence="3" id="KW-1185">Reference proteome</keyword>
<dbReference type="CDD" id="cd06587">
    <property type="entry name" value="VOC"/>
    <property type="match status" value="1"/>
</dbReference>
<dbReference type="Proteomes" id="UP000318693">
    <property type="component" value="Unassembled WGS sequence"/>
</dbReference>
<protein>
    <submittedName>
        <fullName evidence="2">VOC family protein</fullName>
    </submittedName>
</protein>
<proteinExistence type="predicted"/>
<feature type="domain" description="VOC" evidence="1">
    <location>
        <begin position="7"/>
        <end position="122"/>
    </location>
</feature>
<accession>A0A552WSH9</accession>
<dbReference type="InterPro" id="IPR004360">
    <property type="entry name" value="Glyas_Fos-R_dOase_dom"/>
</dbReference>
<dbReference type="EMBL" id="VJXR01000019">
    <property type="protein sequence ID" value="TRW45674.1"/>
    <property type="molecule type" value="Genomic_DNA"/>
</dbReference>
<evidence type="ECO:0000259" key="1">
    <source>
        <dbReference type="PROSITE" id="PS51819"/>
    </source>
</evidence>
<gene>
    <name evidence="2" type="ORF">FJ693_08430</name>
</gene>
<dbReference type="Gene3D" id="3.10.180.10">
    <property type="entry name" value="2,3-Dihydroxybiphenyl 1,2-Dioxygenase, domain 1"/>
    <property type="match status" value="1"/>
</dbReference>
<organism evidence="2 3">
    <name type="scientific">Georgenia yuyongxinii</name>
    <dbReference type="NCBI Taxonomy" id="2589797"/>
    <lineage>
        <taxon>Bacteria</taxon>
        <taxon>Bacillati</taxon>
        <taxon>Actinomycetota</taxon>
        <taxon>Actinomycetes</taxon>
        <taxon>Micrococcales</taxon>
        <taxon>Bogoriellaceae</taxon>
        <taxon>Georgenia</taxon>
    </lineage>
</organism>
<comment type="caution">
    <text evidence="2">The sequence shown here is derived from an EMBL/GenBank/DDBJ whole genome shotgun (WGS) entry which is preliminary data.</text>
</comment>